<dbReference type="GO" id="GO:0031667">
    <property type="term" value="P:response to nutrient levels"/>
    <property type="evidence" value="ECO:0007669"/>
    <property type="project" value="TreeGrafter"/>
</dbReference>
<keyword evidence="3" id="KW-0964">Secreted</keyword>
<dbReference type="GO" id="GO:0045927">
    <property type="term" value="P:positive regulation of growth"/>
    <property type="evidence" value="ECO:0007669"/>
    <property type="project" value="TreeGrafter"/>
</dbReference>
<dbReference type="GO" id="GO:0005615">
    <property type="term" value="C:extracellular space"/>
    <property type="evidence" value="ECO:0007669"/>
    <property type="project" value="TreeGrafter"/>
</dbReference>
<dbReference type="Pfam" id="PF00103">
    <property type="entry name" value="Hormone_1"/>
    <property type="match status" value="1"/>
</dbReference>
<evidence type="ECO:0000256" key="2">
    <source>
        <dbReference type="ARBA" id="ARBA00008474"/>
    </source>
</evidence>
<dbReference type="InterPro" id="IPR001400">
    <property type="entry name" value="Somatotropin/Prolactin"/>
</dbReference>
<evidence type="ECO:0000313" key="8">
    <source>
        <dbReference type="Proteomes" id="UP000694421"/>
    </source>
</evidence>
<dbReference type="GO" id="GO:0008083">
    <property type="term" value="F:growth factor activity"/>
    <property type="evidence" value="ECO:0007669"/>
    <property type="project" value="TreeGrafter"/>
</dbReference>
<protein>
    <recommendedName>
        <fullName evidence="9">Growth hormone</fullName>
    </recommendedName>
</protein>
<dbReference type="SUPFAM" id="SSF47266">
    <property type="entry name" value="4-helical cytokines"/>
    <property type="match status" value="1"/>
</dbReference>
<dbReference type="InterPro" id="IPR009079">
    <property type="entry name" value="4_helix_cytokine-like_core"/>
</dbReference>
<evidence type="ECO:0000256" key="4">
    <source>
        <dbReference type="ARBA" id="ARBA00022702"/>
    </source>
</evidence>
<evidence type="ECO:0000256" key="1">
    <source>
        <dbReference type="ARBA" id="ARBA00004613"/>
    </source>
</evidence>
<feature type="chain" id="PRO_5034944569" description="Growth hormone" evidence="6">
    <location>
        <begin position="32"/>
        <end position="128"/>
    </location>
</feature>
<dbReference type="GO" id="GO:0005131">
    <property type="term" value="F:growth hormone receptor binding"/>
    <property type="evidence" value="ECO:0007669"/>
    <property type="project" value="TreeGrafter"/>
</dbReference>
<dbReference type="GO" id="GO:0046427">
    <property type="term" value="P:positive regulation of receptor signaling pathway via JAK-STAT"/>
    <property type="evidence" value="ECO:0007669"/>
    <property type="project" value="TreeGrafter"/>
</dbReference>
<keyword evidence="6" id="KW-0732">Signal</keyword>
<keyword evidence="8" id="KW-1185">Reference proteome</keyword>
<dbReference type="GO" id="GO:0048513">
    <property type="term" value="P:animal organ development"/>
    <property type="evidence" value="ECO:0007669"/>
    <property type="project" value="TreeGrafter"/>
</dbReference>
<reference evidence="7" key="1">
    <citation type="submission" date="2025-08" db="UniProtKB">
        <authorList>
            <consortium name="Ensembl"/>
        </authorList>
    </citation>
    <scope>IDENTIFICATION</scope>
</reference>
<sequence>MSTTQVQLLITSPFILALSVLALQWPRETTAFPTMPLSSLFANAVLRAQHLHLLASNTFKEFELDDGNAWGFQLLRRTYDKFDVNLQNKGSLLKNYRLLSCFKKDLHKVETYLKVMKCRRFGEINCTF</sequence>
<organism evidence="7 8">
    <name type="scientific">Salvator merianae</name>
    <name type="common">Argentine black and white tegu</name>
    <name type="synonym">Tupinambis merianae</name>
    <dbReference type="NCBI Taxonomy" id="96440"/>
    <lineage>
        <taxon>Eukaryota</taxon>
        <taxon>Metazoa</taxon>
        <taxon>Chordata</taxon>
        <taxon>Craniata</taxon>
        <taxon>Vertebrata</taxon>
        <taxon>Euteleostomi</taxon>
        <taxon>Lepidosauria</taxon>
        <taxon>Squamata</taxon>
        <taxon>Bifurcata</taxon>
        <taxon>Unidentata</taxon>
        <taxon>Episquamata</taxon>
        <taxon>Laterata</taxon>
        <taxon>Teiioidea</taxon>
        <taxon>Teiidae</taxon>
        <taxon>Salvator</taxon>
    </lineage>
</organism>
<evidence type="ECO:0000313" key="7">
    <source>
        <dbReference type="Ensembl" id="ENSSMRP00000009772.1"/>
    </source>
</evidence>
<feature type="signal peptide" evidence="6">
    <location>
        <begin position="1"/>
        <end position="31"/>
    </location>
</feature>
<dbReference type="AlphaFoldDB" id="A0A8D0BV97"/>
<dbReference type="PANTHER" id="PTHR11417:SF2">
    <property type="entry name" value="SOMATOTROPIN"/>
    <property type="match status" value="1"/>
</dbReference>
<dbReference type="Proteomes" id="UP000694421">
    <property type="component" value="Unplaced"/>
</dbReference>
<evidence type="ECO:0000256" key="6">
    <source>
        <dbReference type="SAM" id="SignalP"/>
    </source>
</evidence>
<keyword evidence="4 5" id="KW-0372">Hormone</keyword>
<dbReference type="PANTHER" id="PTHR11417">
    <property type="entry name" value="SOMATOTROPIN,PROLACTIN"/>
    <property type="match status" value="1"/>
</dbReference>
<proteinExistence type="inferred from homology"/>
<dbReference type="GO" id="GO:0005179">
    <property type="term" value="F:hormone activity"/>
    <property type="evidence" value="ECO:0007669"/>
    <property type="project" value="UniProtKB-KW"/>
</dbReference>
<name>A0A8D0BV97_SALMN</name>
<dbReference type="GO" id="GO:0060396">
    <property type="term" value="P:growth hormone receptor signaling pathway"/>
    <property type="evidence" value="ECO:0007669"/>
    <property type="project" value="TreeGrafter"/>
</dbReference>
<evidence type="ECO:0008006" key="9">
    <source>
        <dbReference type="Google" id="ProtNLM"/>
    </source>
</evidence>
<comment type="similarity">
    <text evidence="2 5">Belongs to the somatotropin/prolactin family.</text>
</comment>
<dbReference type="PRINTS" id="PR00836">
    <property type="entry name" value="SOMATOTROPIN"/>
</dbReference>
<accession>A0A8D0BV97</accession>
<comment type="subcellular location">
    <subcellularLocation>
        <location evidence="1 5">Secreted</location>
    </subcellularLocation>
</comment>
<evidence type="ECO:0000256" key="3">
    <source>
        <dbReference type="ARBA" id="ARBA00022525"/>
    </source>
</evidence>
<reference evidence="7" key="2">
    <citation type="submission" date="2025-09" db="UniProtKB">
        <authorList>
            <consortium name="Ensembl"/>
        </authorList>
    </citation>
    <scope>IDENTIFICATION</scope>
</reference>
<dbReference type="PROSITE" id="PS00338">
    <property type="entry name" value="SOMATOTROPIN_2"/>
    <property type="match status" value="1"/>
</dbReference>
<evidence type="ECO:0000256" key="5">
    <source>
        <dbReference type="RuleBase" id="RU003618"/>
    </source>
</evidence>
<dbReference type="GeneTree" id="ENSGT00950000182818"/>
<dbReference type="Ensembl" id="ENSSMRT00000011385.1">
    <property type="protein sequence ID" value="ENSSMRP00000009772.1"/>
    <property type="gene ID" value="ENSSMRG00000007626.1"/>
</dbReference>
<dbReference type="InterPro" id="IPR018116">
    <property type="entry name" value="Somatotropin_CS"/>
</dbReference>
<dbReference type="Gene3D" id="1.20.1250.10">
    <property type="match status" value="2"/>
</dbReference>